<reference evidence="2" key="1">
    <citation type="submission" date="2011-06" db="EMBL/GenBank/DDBJ databases">
        <authorList>
            <consortium name="US DOE Joint Genome Institute (JGI-PGF)"/>
            <person name="Lucas S."/>
            <person name="Han J."/>
            <person name="Lapidus A."/>
            <person name="Cheng J.-F."/>
            <person name="Goodwin L."/>
            <person name="Pitluck S."/>
            <person name="Peters L."/>
            <person name="Land M.L."/>
            <person name="Hauser L."/>
            <person name="Vogl K."/>
            <person name="Liu Z."/>
            <person name="Overmann J."/>
            <person name="Frigaard N.-U."/>
            <person name="Bryant D.A."/>
            <person name="Woyke T.J."/>
        </authorList>
    </citation>
    <scope>NUCLEOTIDE SEQUENCE [LARGE SCALE GENOMIC DNA]</scope>
    <source>
        <strain evidence="2">970</strain>
    </source>
</reference>
<dbReference type="Proteomes" id="UP000002964">
    <property type="component" value="Unassembled WGS sequence"/>
</dbReference>
<proteinExistence type="predicted"/>
<dbReference type="OrthoDB" id="9868406at2"/>
<name>H8Z1J6_9GAMM</name>
<dbReference type="EMBL" id="JH603169">
    <property type="protein sequence ID" value="EIC21441.1"/>
    <property type="molecule type" value="Genomic_DNA"/>
</dbReference>
<accession>H8Z1J6</accession>
<dbReference type="AlphaFoldDB" id="H8Z1J6"/>
<sequence>MPKYEEILETQETIIGVVPRANDLIEYRCVLRVCSGGKTPVTLDMTFVPPHPYSVNMPEQHQIKAESITAAYEKVVRFLAKYGAQFPA</sequence>
<organism evidence="1 2">
    <name type="scientific">Thiorhodovibrio frisius</name>
    <dbReference type="NCBI Taxonomy" id="631362"/>
    <lineage>
        <taxon>Bacteria</taxon>
        <taxon>Pseudomonadati</taxon>
        <taxon>Pseudomonadota</taxon>
        <taxon>Gammaproteobacteria</taxon>
        <taxon>Chromatiales</taxon>
        <taxon>Chromatiaceae</taxon>
        <taxon>Thiorhodovibrio</taxon>
    </lineage>
</organism>
<dbReference type="RefSeq" id="WP_009148026.1">
    <property type="nucleotide sequence ID" value="NZ_CP121471.1"/>
</dbReference>
<evidence type="ECO:0000313" key="1">
    <source>
        <dbReference type="EMBL" id="EIC21441.1"/>
    </source>
</evidence>
<evidence type="ECO:0000313" key="2">
    <source>
        <dbReference type="Proteomes" id="UP000002964"/>
    </source>
</evidence>
<reference evidence="1 2" key="2">
    <citation type="submission" date="2011-11" db="EMBL/GenBank/DDBJ databases">
        <authorList>
            <consortium name="US DOE Joint Genome Institute"/>
            <person name="Lucas S."/>
            <person name="Han J."/>
            <person name="Lapidus A."/>
            <person name="Cheng J.-F."/>
            <person name="Goodwin L."/>
            <person name="Pitluck S."/>
            <person name="Peters L."/>
            <person name="Ovchinnikova G."/>
            <person name="Zhang X."/>
            <person name="Detter J.C."/>
            <person name="Han C."/>
            <person name="Tapia R."/>
            <person name="Land M."/>
            <person name="Hauser L."/>
            <person name="Kyrpides N."/>
            <person name="Ivanova N."/>
            <person name="Pagani I."/>
            <person name="Vogl K."/>
            <person name="Liu Z."/>
            <person name="Overmann J."/>
            <person name="Frigaard N.-U."/>
            <person name="Bryant D."/>
            <person name="Woyke T."/>
        </authorList>
    </citation>
    <scope>NUCLEOTIDE SEQUENCE [LARGE SCALE GENOMIC DNA]</scope>
    <source>
        <strain evidence="1 2">970</strain>
    </source>
</reference>
<keyword evidence="2" id="KW-1185">Reference proteome</keyword>
<protein>
    <submittedName>
        <fullName evidence="1">Uncharacterized protein</fullName>
    </submittedName>
</protein>
<gene>
    <name evidence="1" type="ORF">Thi970DRAFT_01649</name>
</gene>
<dbReference type="HOGENOM" id="CLU_2468071_0_0_6"/>